<accession>A0A9W6MBN1</accession>
<sequence>MKPENMSTNQPPGNQGRKPRRSAASPRPRSEPRNRNDLHNVVDNLTQRLEREVERRLLDVSSELRGLLRSEIRMHAARLARESEEKASSAARASQEKARPRRETETPSEEKASPAEPSSRERADLETRLRREMEDRLATIAKERAHLDPNLVLKRFTEHTSALLNKIDGSDSGTLREQLNSGLRQAVLDALRGRKQHLSHLTKIERVVREGSMDQIPQLLDEFFVEAGVRRISDPSEGPEFFKAINDSVGKPYLQVVEPAYVDEATGRILRAGHLRHVAEPQLDETTAARDVSERKP</sequence>
<feature type="compositionally biased region" description="Polar residues" evidence="1">
    <location>
        <begin position="1"/>
        <end position="13"/>
    </location>
</feature>
<feature type="region of interest" description="Disordered" evidence="1">
    <location>
        <begin position="79"/>
        <end position="125"/>
    </location>
</feature>
<comment type="caution">
    <text evidence="2">The sequence shown here is derived from an EMBL/GenBank/DDBJ whole genome shotgun (WGS) entry which is preliminary data.</text>
</comment>
<organism evidence="2 3">
    <name type="scientific">Streptosporangium carneum</name>
    <dbReference type="NCBI Taxonomy" id="47481"/>
    <lineage>
        <taxon>Bacteria</taxon>
        <taxon>Bacillati</taxon>
        <taxon>Actinomycetota</taxon>
        <taxon>Actinomycetes</taxon>
        <taxon>Streptosporangiales</taxon>
        <taxon>Streptosporangiaceae</taxon>
        <taxon>Streptosporangium</taxon>
    </lineage>
</organism>
<reference evidence="2" key="1">
    <citation type="journal article" date="2014" name="Int. J. Syst. Evol. Microbiol.">
        <title>Complete genome sequence of Corynebacterium casei LMG S-19264T (=DSM 44701T), isolated from a smear-ripened cheese.</title>
        <authorList>
            <consortium name="US DOE Joint Genome Institute (JGI-PGF)"/>
            <person name="Walter F."/>
            <person name="Albersmeier A."/>
            <person name="Kalinowski J."/>
            <person name="Ruckert C."/>
        </authorList>
    </citation>
    <scope>NUCLEOTIDE SEQUENCE</scope>
    <source>
        <strain evidence="2">VKM Ac-2007</strain>
    </source>
</reference>
<feature type="region of interest" description="Disordered" evidence="1">
    <location>
        <begin position="1"/>
        <end position="44"/>
    </location>
</feature>
<reference evidence="2" key="2">
    <citation type="submission" date="2023-01" db="EMBL/GenBank/DDBJ databases">
        <authorList>
            <person name="Sun Q."/>
            <person name="Evtushenko L."/>
        </authorList>
    </citation>
    <scope>NUCLEOTIDE SEQUENCE</scope>
    <source>
        <strain evidence="2">VKM Ac-2007</strain>
    </source>
</reference>
<feature type="compositionally biased region" description="Basic and acidic residues" evidence="1">
    <location>
        <begin position="28"/>
        <end position="40"/>
    </location>
</feature>
<keyword evidence="3" id="KW-1185">Reference proteome</keyword>
<name>A0A9W6MBN1_9ACTN</name>
<dbReference type="AlphaFoldDB" id="A0A9W6MBN1"/>
<evidence type="ECO:0000256" key="1">
    <source>
        <dbReference type="SAM" id="MobiDB-lite"/>
    </source>
</evidence>
<feature type="compositionally biased region" description="Basic and acidic residues" evidence="1">
    <location>
        <begin position="94"/>
        <end position="125"/>
    </location>
</feature>
<dbReference type="Proteomes" id="UP001143474">
    <property type="component" value="Unassembled WGS sequence"/>
</dbReference>
<protein>
    <submittedName>
        <fullName evidence="2">Uncharacterized protein</fullName>
    </submittedName>
</protein>
<dbReference type="EMBL" id="BSEV01000002">
    <property type="protein sequence ID" value="GLK08217.1"/>
    <property type="molecule type" value="Genomic_DNA"/>
</dbReference>
<gene>
    <name evidence="2" type="ORF">GCM10017600_16220</name>
</gene>
<evidence type="ECO:0000313" key="3">
    <source>
        <dbReference type="Proteomes" id="UP001143474"/>
    </source>
</evidence>
<evidence type="ECO:0000313" key="2">
    <source>
        <dbReference type="EMBL" id="GLK08217.1"/>
    </source>
</evidence>
<dbReference type="RefSeq" id="WP_271216723.1">
    <property type="nucleotide sequence ID" value="NZ_BAAAVD010000044.1"/>
</dbReference>
<proteinExistence type="predicted"/>